<keyword evidence="5 10" id="KW-0812">Transmembrane</keyword>
<feature type="transmembrane region" description="Helical" evidence="10">
    <location>
        <begin position="302"/>
        <end position="326"/>
    </location>
</feature>
<keyword evidence="8 10" id="KW-0445">Lipid transport</keyword>
<dbReference type="PANTHER" id="PTHR13038:SF10">
    <property type="entry name" value="AUTOPHAGY-RELATED PROTEIN 9"/>
    <property type="match status" value="1"/>
</dbReference>
<feature type="compositionally biased region" description="Basic and acidic residues" evidence="11">
    <location>
        <begin position="874"/>
        <end position="887"/>
    </location>
</feature>
<evidence type="ECO:0000313" key="12">
    <source>
        <dbReference type="EMBL" id="CAL1538792.1"/>
    </source>
</evidence>
<feature type="transmembrane region" description="Helical" evidence="10">
    <location>
        <begin position="387"/>
        <end position="408"/>
    </location>
</feature>
<feature type="transmembrane region" description="Helical" evidence="10">
    <location>
        <begin position="142"/>
        <end position="164"/>
    </location>
</feature>
<dbReference type="InterPro" id="IPR007241">
    <property type="entry name" value="Autophagy-rel_prot_9"/>
</dbReference>
<dbReference type="AlphaFoldDB" id="A0AAV2HX61"/>
<comment type="function">
    <text evidence="10">Phospholipid scramblase involved in autophagy. Cycles between the preautophagosomal structure/phagophore assembly site (PAS) and the cytoplasmic vesicle pool and supplies membrane for the growing autophagosome. Lipid scramblase activity plays a key role in preautophagosomal structure/phagophore assembly by distributing the phospholipids that arrive through ATG2 from the cytoplasmic to the luminal leaflet of the bilayer, thereby driving autophagosomal membrane expansion.</text>
</comment>
<name>A0AAV2HX61_LYMST</name>
<evidence type="ECO:0000256" key="6">
    <source>
        <dbReference type="ARBA" id="ARBA00022989"/>
    </source>
</evidence>
<accession>A0AAV2HX61</accession>
<dbReference type="GO" id="GO:0000422">
    <property type="term" value="P:autophagy of mitochondrion"/>
    <property type="evidence" value="ECO:0007669"/>
    <property type="project" value="TreeGrafter"/>
</dbReference>
<feature type="region of interest" description="Disordered" evidence="11">
    <location>
        <begin position="641"/>
        <end position="681"/>
    </location>
</feature>
<feature type="region of interest" description="Disordered" evidence="11">
    <location>
        <begin position="874"/>
        <end position="893"/>
    </location>
</feature>
<feature type="region of interest" description="Disordered" evidence="11">
    <location>
        <begin position="1"/>
        <end position="35"/>
    </location>
</feature>
<keyword evidence="13" id="KW-1185">Reference proteome</keyword>
<dbReference type="GO" id="GO:0034727">
    <property type="term" value="P:piecemeal microautophagy of the nucleus"/>
    <property type="evidence" value="ECO:0007669"/>
    <property type="project" value="TreeGrafter"/>
</dbReference>
<dbReference type="GO" id="GO:0061709">
    <property type="term" value="P:reticulophagy"/>
    <property type="evidence" value="ECO:0007669"/>
    <property type="project" value="TreeGrafter"/>
</dbReference>
<evidence type="ECO:0000313" key="13">
    <source>
        <dbReference type="Proteomes" id="UP001497497"/>
    </source>
</evidence>
<dbReference type="GO" id="GO:0006869">
    <property type="term" value="P:lipid transport"/>
    <property type="evidence" value="ECO:0007669"/>
    <property type="project" value="UniProtKB-KW"/>
</dbReference>
<comment type="subcellular location">
    <subcellularLocation>
        <location evidence="1 10">Preautophagosomal structure membrane</location>
        <topology evidence="1 10">Multi-pass membrane protein</topology>
    </subcellularLocation>
</comment>
<evidence type="ECO:0000256" key="10">
    <source>
        <dbReference type="RuleBase" id="RU364027"/>
    </source>
</evidence>
<feature type="region of interest" description="Disordered" evidence="11">
    <location>
        <begin position="720"/>
        <end position="750"/>
    </location>
</feature>
<evidence type="ECO:0000256" key="8">
    <source>
        <dbReference type="ARBA" id="ARBA00023055"/>
    </source>
</evidence>
<feature type="transmembrane region" description="Helical" evidence="10">
    <location>
        <begin position="486"/>
        <end position="507"/>
    </location>
</feature>
<evidence type="ECO:0000256" key="3">
    <source>
        <dbReference type="ARBA" id="ARBA00018074"/>
    </source>
</evidence>
<evidence type="ECO:0000256" key="1">
    <source>
        <dbReference type="ARBA" id="ARBA00004511"/>
    </source>
</evidence>
<keyword evidence="4 10" id="KW-0813">Transport</keyword>
<evidence type="ECO:0000256" key="5">
    <source>
        <dbReference type="ARBA" id="ARBA00022692"/>
    </source>
</evidence>
<dbReference type="GO" id="GO:0034497">
    <property type="term" value="P:protein localization to phagophore assembly site"/>
    <property type="evidence" value="ECO:0007669"/>
    <property type="project" value="TreeGrafter"/>
</dbReference>
<keyword evidence="6 10" id="KW-1133">Transmembrane helix</keyword>
<gene>
    <name evidence="12" type="ORF">GSLYS_00012613001</name>
</gene>
<dbReference type="GO" id="GO:0034045">
    <property type="term" value="C:phagophore assembly site membrane"/>
    <property type="evidence" value="ECO:0007669"/>
    <property type="project" value="UniProtKB-SubCell"/>
</dbReference>
<dbReference type="EMBL" id="CAXITT010000312">
    <property type="protein sequence ID" value="CAL1538792.1"/>
    <property type="molecule type" value="Genomic_DNA"/>
</dbReference>
<dbReference type="GO" id="GO:0005776">
    <property type="term" value="C:autophagosome"/>
    <property type="evidence" value="ECO:0007669"/>
    <property type="project" value="TreeGrafter"/>
</dbReference>
<evidence type="ECO:0000256" key="9">
    <source>
        <dbReference type="ARBA" id="ARBA00023136"/>
    </source>
</evidence>
<dbReference type="Pfam" id="PF04109">
    <property type="entry name" value="ATG9"/>
    <property type="match status" value="1"/>
</dbReference>
<dbReference type="PANTHER" id="PTHR13038">
    <property type="entry name" value="APG9 AUTOPHAGY 9"/>
    <property type="match status" value="1"/>
</dbReference>
<evidence type="ECO:0000256" key="2">
    <source>
        <dbReference type="ARBA" id="ARBA00006185"/>
    </source>
</evidence>
<keyword evidence="9 10" id="KW-0472">Membrane</keyword>
<dbReference type="Proteomes" id="UP001497497">
    <property type="component" value="Unassembled WGS sequence"/>
</dbReference>
<evidence type="ECO:0000256" key="11">
    <source>
        <dbReference type="SAM" id="MobiDB-lite"/>
    </source>
</evidence>
<organism evidence="12 13">
    <name type="scientific">Lymnaea stagnalis</name>
    <name type="common">Great pond snail</name>
    <name type="synonym">Helix stagnalis</name>
    <dbReference type="NCBI Taxonomy" id="6523"/>
    <lineage>
        <taxon>Eukaryota</taxon>
        <taxon>Metazoa</taxon>
        <taxon>Spiralia</taxon>
        <taxon>Lophotrochozoa</taxon>
        <taxon>Mollusca</taxon>
        <taxon>Gastropoda</taxon>
        <taxon>Heterobranchia</taxon>
        <taxon>Euthyneura</taxon>
        <taxon>Panpulmonata</taxon>
        <taxon>Hygrophila</taxon>
        <taxon>Lymnaeoidea</taxon>
        <taxon>Lymnaeidae</taxon>
        <taxon>Lymnaea</taxon>
    </lineage>
</organism>
<feature type="transmembrane region" description="Helical" evidence="10">
    <location>
        <begin position="83"/>
        <end position="105"/>
    </location>
</feature>
<feature type="compositionally biased region" description="Polar residues" evidence="11">
    <location>
        <begin position="641"/>
        <end position="654"/>
    </location>
</feature>
<keyword evidence="7 10" id="KW-0072">Autophagy</keyword>
<comment type="caution">
    <text evidence="12">The sequence shown here is derived from an EMBL/GenBank/DDBJ whole genome shotgun (WGS) entry which is preliminary data.</text>
</comment>
<comment type="similarity">
    <text evidence="2 10">Belongs to the ATG9 family.</text>
</comment>
<protein>
    <recommendedName>
        <fullName evidence="3 10">Autophagy-related protein 9</fullName>
    </recommendedName>
</protein>
<proteinExistence type="inferred from homology"/>
<sequence length="893" mass="102626">MASDSEEIEYQALGDHHFRPAGYQRPDEDDEDDSEISLHEEQGFLIHMSPEVNKTQWNHVDDLDKFFTSVYEYHQRHGFQNMVFSEILQLMQFIFVVLFMTYLSWCVNYPELFDEIPHNTTVKKTFSDITYPLGTCISNFNFITWLLLFLCFLFLIGRAIKMAFNFSNYMRTRNFFISALNIETRDLSNMTWHEVQLRLLEVQKEQQICIHKQELTQLDVYHRILRFKNYLVAMVNKDLLPLKFRLPFVGEHGILTHGMRFNLEVLLYWSPWSIFINSYTMREEYKSQQKRKQLAERFSTHILMLALLNLVLCPFIFFYQIIYFFFRYAEFVKRSPSFLGTRQWANYGRLYLRHFNELDHELNARLNRAYIPAKMYMNSFTSASLTILAKYAAFFTGAPAAVLFVLGILDFNDVTKVEHLFTIASVCGMVATICSSLIPDENEVFCPERLMKSILAQIHYMPDNWNGRAHTSFVRDEFAMMFQYKLVYILEELLSPLFTPFWLLFLLRPKSIQIVDFFRCFTVEVAGVGDVCSFAQMDIKKHGNPQWTKTVAPNDQTSRAMQAENGKVELSLMHFTTTNPEWKPPQESNMFITGIKNEVQKELPALTSIIADPISLPSLGYVNPIAPLFAMGSSMHHSSAYQQDPATSLSSFPGQSPRLRGGLSHFDGPIPSSTNLTTSLTGSDSFHSGNFTMGALDEGQRELLSGNMSLSVLHIHDAHHRQRHSDFRSRKQTNELPSEQHETQFSNTASISRPQFSFTQRQQLQKNFSPGSKAAVLTKRVDQDFSADSVIQSQAEIHRLTMSFDNGQSVAPSQFHHPLLQDSDDMYLTSDFSSLPPLTTPELPFVRPVSAASTPSPAVTPSAILSSRLVTDHMPEIKEDSIEHELDTSSSPK</sequence>
<feature type="compositionally biased region" description="Basic and acidic residues" evidence="11">
    <location>
        <begin position="724"/>
        <end position="742"/>
    </location>
</feature>
<feature type="compositionally biased region" description="Low complexity" evidence="11">
    <location>
        <begin position="672"/>
        <end position="681"/>
    </location>
</feature>
<evidence type="ECO:0000256" key="7">
    <source>
        <dbReference type="ARBA" id="ARBA00023006"/>
    </source>
</evidence>
<evidence type="ECO:0000256" key="4">
    <source>
        <dbReference type="ARBA" id="ARBA00022448"/>
    </source>
</evidence>
<reference evidence="12 13" key="1">
    <citation type="submission" date="2024-04" db="EMBL/GenBank/DDBJ databases">
        <authorList>
            <consortium name="Genoscope - CEA"/>
            <person name="William W."/>
        </authorList>
    </citation>
    <scope>NUCLEOTIDE SEQUENCE [LARGE SCALE GENOMIC DNA]</scope>
</reference>